<reference evidence="4 5" key="1">
    <citation type="submission" date="2020-12" db="EMBL/GenBank/DDBJ databases">
        <title>FDA dAtabase for Regulatory Grade micrObial Sequences (FDA-ARGOS): Supporting development and validation of Infectious Disease Dx tests.</title>
        <authorList>
            <person name="Sproer C."/>
            <person name="Gronow S."/>
            <person name="Severitt S."/>
            <person name="Schroder I."/>
            <person name="Tallon L."/>
            <person name="Sadzewicz L."/>
            <person name="Zhao X."/>
            <person name="Boylan J."/>
            <person name="Ott S."/>
            <person name="Bowen H."/>
            <person name="Vavikolanu K."/>
            <person name="Mehta A."/>
            <person name="Aluvathingal J."/>
            <person name="Nadendla S."/>
            <person name="Lowell S."/>
            <person name="Myers T."/>
            <person name="Yan Y."/>
            <person name="Sichtig H."/>
        </authorList>
    </citation>
    <scope>NUCLEOTIDE SEQUENCE [LARGE SCALE GENOMIC DNA]</scope>
    <source>
        <strain evidence="4 5">FDAARGOS_1001</strain>
    </source>
</reference>
<dbReference type="InterPro" id="IPR058488">
    <property type="entry name" value="DUF8175"/>
</dbReference>
<evidence type="ECO:0000313" key="4">
    <source>
        <dbReference type="EMBL" id="QQC60227.1"/>
    </source>
</evidence>
<protein>
    <recommendedName>
        <fullName evidence="3">DUF8175 domain-containing protein</fullName>
    </recommendedName>
</protein>
<evidence type="ECO:0000259" key="3">
    <source>
        <dbReference type="Pfam" id="PF26526"/>
    </source>
</evidence>
<gene>
    <name evidence="4" type="ORF">I6H58_04705</name>
</gene>
<keyword evidence="2" id="KW-0472">Membrane</keyword>
<keyword evidence="2" id="KW-1133">Transmembrane helix</keyword>
<dbReference type="RefSeq" id="WP_198490991.1">
    <property type="nucleotide sequence ID" value="NZ_CP066078.1"/>
</dbReference>
<evidence type="ECO:0000256" key="2">
    <source>
        <dbReference type="SAM" id="Phobius"/>
    </source>
</evidence>
<evidence type="ECO:0000256" key="1">
    <source>
        <dbReference type="SAM" id="MobiDB-lite"/>
    </source>
</evidence>
<feature type="region of interest" description="Disordered" evidence="1">
    <location>
        <begin position="139"/>
        <end position="166"/>
    </location>
</feature>
<proteinExistence type="predicted"/>
<dbReference type="Proteomes" id="UP000595221">
    <property type="component" value="Chromosome"/>
</dbReference>
<feature type="domain" description="DUF8175" evidence="3">
    <location>
        <begin position="46"/>
        <end position="221"/>
    </location>
</feature>
<sequence length="241" mass="26507">MAQRSRVQRMFLNRNMGFIFMGIFCLMLVILLVYALVNRTSSTGEQAQGNPAQEQTSTTEACDVPEDASTMQNPVAPSDVRWILNDKNIRYAVSDTVGPVRHAAADDQVGHCFARTPMGAVMAISYTLGMMEDSNKPDSAVGTLMENPSDITEERNSSEDSEDDNTSMEVVGYDIKNFTPNKATVGLVNQVIPAGGVQGVYMEMTCQLVWKDGDWKLPKNGCPRSGISQVSEGDFHFFKQD</sequence>
<name>A0A7T4T542_9MICC</name>
<accession>A0A7T4T542</accession>
<dbReference type="EMBL" id="CP066078">
    <property type="protein sequence ID" value="QQC60227.1"/>
    <property type="molecule type" value="Genomic_DNA"/>
</dbReference>
<organism evidence="4 5">
    <name type="scientific">Rothia kristinae</name>
    <dbReference type="NCBI Taxonomy" id="37923"/>
    <lineage>
        <taxon>Bacteria</taxon>
        <taxon>Bacillati</taxon>
        <taxon>Actinomycetota</taxon>
        <taxon>Actinomycetes</taxon>
        <taxon>Micrococcales</taxon>
        <taxon>Micrococcaceae</taxon>
        <taxon>Rothia</taxon>
    </lineage>
</organism>
<feature type="transmembrane region" description="Helical" evidence="2">
    <location>
        <begin position="12"/>
        <end position="37"/>
    </location>
</feature>
<evidence type="ECO:0000313" key="5">
    <source>
        <dbReference type="Proteomes" id="UP000595221"/>
    </source>
</evidence>
<keyword evidence="2" id="KW-0812">Transmembrane</keyword>
<dbReference type="Pfam" id="PF26526">
    <property type="entry name" value="DUF8175"/>
    <property type="match status" value="1"/>
</dbReference>
<dbReference type="AlphaFoldDB" id="A0A7T4T542"/>